<reference evidence="2" key="1">
    <citation type="submission" date="2011-07" db="EMBL/GenBank/DDBJ databases">
        <title>The complete genome of Cyclobacterium marinum DSM 745.</title>
        <authorList>
            <person name="Lucas S."/>
            <person name="Han J."/>
            <person name="Lapidus A."/>
            <person name="Bruce D."/>
            <person name="Goodwin L."/>
            <person name="Pitluck S."/>
            <person name="Peters L."/>
            <person name="Kyrpides N."/>
            <person name="Mavromatis K."/>
            <person name="Ivanova N."/>
            <person name="Ovchinnikova G."/>
            <person name="Chertkov O."/>
            <person name="Detter J.C."/>
            <person name="Tapia R."/>
            <person name="Han C."/>
            <person name="Land M."/>
            <person name="Hauser L."/>
            <person name="Markowitz V."/>
            <person name="Cheng J.-F."/>
            <person name="Hugenholtz P."/>
            <person name="Woyke T."/>
            <person name="Wu D."/>
            <person name="Tindall B."/>
            <person name="Schuetze A."/>
            <person name="Brambilla E."/>
            <person name="Klenk H.-P."/>
            <person name="Eisen J.A."/>
        </authorList>
    </citation>
    <scope>NUCLEOTIDE SEQUENCE [LARGE SCALE GENOMIC DNA]</scope>
    <source>
        <strain evidence="2">ATCC 25205 / DSM 745 / LMG 13164 / NCIMB 1802</strain>
    </source>
</reference>
<protein>
    <submittedName>
        <fullName evidence="1">Uncharacterized protein</fullName>
    </submittedName>
</protein>
<dbReference type="EMBL" id="CP002955">
    <property type="protein sequence ID" value="AEL25936.1"/>
    <property type="molecule type" value="Genomic_DNA"/>
</dbReference>
<sequence length="36" mass="4201">MIGILLLSKHQYSYAYLKLLPMILLTQLIQQAQLKL</sequence>
<evidence type="ECO:0000313" key="2">
    <source>
        <dbReference type="Proteomes" id="UP000001635"/>
    </source>
</evidence>
<gene>
    <name evidence="1" type="ordered locus">Cycma_2191</name>
</gene>
<dbReference type="KEGG" id="cmr:Cycma_2191"/>
<accession>G0J3W2</accession>
<proteinExistence type="predicted"/>
<dbReference type="STRING" id="880070.Cycma_2191"/>
<dbReference type="Proteomes" id="UP000001635">
    <property type="component" value="Chromosome"/>
</dbReference>
<organism evidence="1 2">
    <name type="scientific">Cyclobacterium marinum (strain ATCC 25205 / DSM 745 / LMG 13164 / NCIMB 1802)</name>
    <name type="common">Flectobacillus marinus</name>
    <dbReference type="NCBI Taxonomy" id="880070"/>
    <lineage>
        <taxon>Bacteria</taxon>
        <taxon>Pseudomonadati</taxon>
        <taxon>Bacteroidota</taxon>
        <taxon>Cytophagia</taxon>
        <taxon>Cytophagales</taxon>
        <taxon>Cyclobacteriaceae</taxon>
        <taxon>Cyclobacterium</taxon>
    </lineage>
</organism>
<keyword evidence="2" id="KW-1185">Reference proteome</keyword>
<dbReference type="AlphaFoldDB" id="G0J3W2"/>
<name>G0J3W2_CYCMS</name>
<dbReference type="HOGENOM" id="CLU_3355739_0_0_10"/>
<evidence type="ECO:0000313" key="1">
    <source>
        <dbReference type="EMBL" id="AEL25936.1"/>
    </source>
</evidence>